<accession>A0ABR2MI67</accession>
<dbReference type="InterPro" id="IPR043502">
    <property type="entry name" value="DNA/RNA_pol_sf"/>
</dbReference>
<dbReference type="Proteomes" id="UP001412067">
    <property type="component" value="Unassembled WGS sequence"/>
</dbReference>
<organism evidence="1 2">
    <name type="scientific">Platanthera guangdongensis</name>
    <dbReference type="NCBI Taxonomy" id="2320717"/>
    <lineage>
        <taxon>Eukaryota</taxon>
        <taxon>Viridiplantae</taxon>
        <taxon>Streptophyta</taxon>
        <taxon>Embryophyta</taxon>
        <taxon>Tracheophyta</taxon>
        <taxon>Spermatophyta</taxon>
        <taxon>Magnoliopsida</taxon>
        <taxon>Liliopsida</taxon>
        <taxon>Asparagales</taxon>
        <taxon>Orchidaceae</taxon>
        <taxon>Orchidoideae</taxon>
        <taxon>Orchideae</taxon>
        <taxon>Orchidinae</taxon>
        <taxon>Platanthera</taxon>
    </lineage>
</organism>
<dbReference type="EMBL" id="JBBWWR010000007">
    <property type="protein sequence ID" value="KAK8963837.1"/>
    <property type="molecule type" value="Genomic_DNA"/>
</dbReference>
<reference evidence="1 2" key="1">
    <citation type="journal article" date="2022" name="Nat. Plants">
        <title>Genomes of leafy and leafless Platanthera orchids illuminate the evolution of mycoheterotrophy.</title>
        <authorList>
            <person name="Li M.H."/>
            <person name="Liu K.W."/>
            <person name="Li Z."/>
            <person name="Lu H.C."/>
            <person name="Ye Q.L."/>
            <person name="Zhang D."/>
            <person name="Wang J.Y."/>
            <person name="Li Y.F."/>
            <person name="Zhong Z.M."/>
            <person name="Liu X."/>
            <person name="Yu X."/>
            <person name="Liu D.K."/>
            <person name="Tu X.D."/>
            <person name="Liu B."/>
            <person name="Hao Y."/>
            <person name="Liao X.Y."/>
            <person name="Jiang Y.T."/>
            <person name="Sun W.H."/>
            <person name="Chen J."/>
            <person name="Chen Y.Q."/>
            <person name="Ai Y."/>
            <person name="Zhai J.W."/>
            <person name="Wu S.S."/>
            <person name="Zhou Z."/>
            <person name="Hsiao Y.Y."/>
            <person name="Wu W.L."/>
            <person name="Chen Y.Y."/>
            <person name="Lin Y.F."/>
            <person name="Hsu J.L."/>
            <person name="Li C.Y."/>
            <person name="Wang Z.W."/>
            <person name="Zhao X."/>
            <person name="Zhong W.Y."/>
            <person name="Ma X.K."/>
            <person name="Ma L."/>
            <person name="Huang J."/>
            <person name="Chen G.Z."/>
            <person name="Huang M.Z."/>
            <person name="Huang L."/>
            <person name="Peng D.H."/>
            <person name="Luo Y.B."/>
            <person name="Zou S.Q."/>
            <person name="Chen S.P."/>
            <person name="Lan S."/>
            <person name="Tsai W.C."/>
            <person name="Van de Peer Y."/>
            <person name="Liu Z.J."/>
        </authorList>
    </citation>
    <scope>NUCLEOTIDE SEQUENCE [LARGE SCALE GENOMIC DNA]</scope>
    <source>
        <strain evidence="1">Lor288</strain>
    </source>
</reference>
<evidence type="ECO:0000313" key="1">
    <source>
        <dbReference type="EMBL" id="KAK8963837.1"/>
    </source>
</evidence>
<proteinExistence type="predicted"/>
<dbReference type="SUPFAM" id="SSF56672">
    <property type="entry name" value="DNA/RNA polymerases"/>
    <property type="match status" value="1"/>
</dbReference>
<comment type="caution">
    <text evidence="1">The sequence shown here is derived from an EMBL/GenBank/DDBJ whole genome shotgun (WGS) entry which is preliminary data.</text>
</comment>
<keyword evidence="2" id="KW-1185">Reference proteome</keyword>
<evidence type="ECO:0000313" key="2">
    <source>
        <dbReference type="Proteomes" id="UP001412067"/>
    </source>
</evidence>
<protein>
    <submittedName>
        <fullName evidence="1">Uncharacterized protein</fullName>
    </submittedName>
</protein>
<name>A0ABR2MI67_9ASPA</name>
<sequence length="66" mass="7730">MGFSTMRFLDAFSEYHQIKMHESNVPHTAFTIGEDKTLKTQEKIEITRFSFVHGLIQPCVKKTNRQ</sequence>
<gene>
    <name evidence="1" type="ORF">KSP40_PGU010380</name>
</gene>